<dbReference type="NCBIfam" id="NF008740">
    <property type="entry name" value="PRK11770.1-2"/>
    <property type="match status" value="1"/>
</dbReference>
<dbReference type="NCBIfam" id="NF008742">
    <property type="entry name" value="PRK11770.1-4"/>
    <property type="match status" value="1"/>
</dbReference>
<dbReference type="Pfam" id="PF03733">
    <property type="entry name" value="YccF"/>
    <property type="match status" value="2"/>
</dbReference>
<feature type="transmembrane region" description="Helical" evidence="1">
    <location>
        <begin position="12"/>
        <end position="37"/>
    </location>
</feature>
<protein>
    <recommendedName>
        <fullName evidence="2">Inner membrane component domain-containing protein</fullName>
    </recommendedName>
</protein>
<reference evidence="3" key="1">
    <citation type="submission" date="2016-04" db="EMBL/GenBank/DDBJ databases">
        <authorList>
            <person name="Evans L.H."/>
            <person name="Alamgir A."/>
            <person name="Owens N."/>
            <person name="Weber N.D."/>
            <person name="Virtaneva K."/>
            <person name="Barbian K."/>
            <person name="Babar A."/>
            <person name="Rosenke K."/>
        </authorList>
    </citation>
    <scope>NUCLEOTIDE SEQUENCE</scope>
    <source>
        <strain evidence="3">92-2</strain>
    </source>
</reference>
<keyword evidence="1" id="KW-1133">Transmembrane helix</keyword>
<dbReference type="NCBIfam" id="NF008741">
    <property type="entry name" value="PRK11770.1-3"/>
    <property type="match status" value="1"/>
</dbReference>
<proteinExistence type="predicted"/>
<dbReference type="PANTHER" id="PTHR42903:SF1">
    <property type="entry name" value="INNER MEMBRANE PROTEIN YCCF"/>
    <property type="match status" value="1"/>
</dbReference>
<dbReference type="PANTHER" id="PTHR42903">
    <property type="entry name" value="INNER MEMBRANE PROTEIN YCCF"/>
    <property type="match status" value="1"/>
</dbReference>
<feature type="domain" description="Inner membrane component" evidence="2">
    <location>
        <begin position="8"/>
        <end position="58"/>
    </location>
</feature>
<dbReference type="InterPro" id="IPR052937">
    <property type="entry name" value="Inner_membrane_protein"/>
</dbReference>
<feature type="transmembrane region" description="Helical" evidence="1">
    <location>
        <begin position="44"/>
        <end position="62"/>
    </location>
</feature>
<dbReference type="GO" id="GO:0005886">
    <property type="term" value="C:plasma membrane"/>
    <property type="evidence" value="ECO:0007669"/>
    <property type="project" value="TreeGrafter"/>
</dbReference>
<dbReference type="InterPro" id="IPR031308">
    <property type="entry name" value="UCP028777"/>
</dbReference>
<evidence type="ECO:0000256" key="1">
    <source>
        <dbReference type="SAM" id="Phobius"/>
    </source>
</evidence>
<feature type="domain" description="Inner membrane component" evidence="2">
    <location>
        <begin position="80"/>
        <end position="130"/>
    </location>
</feature>
<sequence>MNSAISCLGNAIWFLCGGILMGLVWWIYGVLCFISIVGIPWGRACFVMGNFAFFPFGKMPVARDVLTGRQDVGTGPWGTVGNIIWLLLAGVWIALGHLVSAVMCAVTIIGIPFAWQHVKLAALALCPIGKTIVPAPLADAAERAAAERGFRDGRY</sequence>
<organism evidence="3">
    <name type="scientific">uncultured Desulfovibrio sp</name>
    <dbReference type="NCBI Taxonomy" id="167968"/>
    <lineage>
        <taxon>Bacteria</taxon>
        <taxon>Pseudomonadati</taxon>
        <taxon>Thermodesulfobacteriota</taxon>
        <taxon>Desulfovibrionia</taxon>
        <taxon>Desulfovibrionales</taxon>
        <taxon>Desulfovibrionaceae</taxon>
        <taxon>Desulfovibrio</taxon>
        <taxon>environmental samples</taxon>
    </lineage>
</organism>
<dbReference type="EMBL" id="FLUP01000001">
    <property type="protein sequence ID" value="SBV98632.1"/>
    <property type="molecule type" value="Genomic_DNA"/>
</dbReference>
<evidence type="ECO:0000313" key="3">
    <source>
        <dbReference type="EMBL" id="SBV98632.1"/>
    </source>
</evidence>
<dbReference type="InterPro" id="IPR005185">
    <property type="entry name" value="YccF"/>
</dbReference>
<dbReference type="PIRSF" id="PIRSF028777">
    <property type="entry name" value="UCP028777"/>
    <property type="match status" value="1"/>
</dbReference>
<feature type="transmembrane region" description="Helical" evidence="1">
    <location>
        <begin position="82"/>
        <end position="115"/>
    </location>
</feature>
<evidence type="ECO:0000259" key="2">
    <source>
        <dbReference type="Pfam" id="PF03733"/>
    </source>
</evidence>
<name>A0A212JGR9_9BACT</name>
<keyword evidence="1" id="KW-0812">Transmembrane</keyword>
<dbReference type="AlphaFoldDB" id="A0A212JGR9"/>
<accession>A0A212JGR9</accession>
<keyword evidence="1" id="KW-0472">Membrane</keyword>
<dbReference type="RefSeq" id="WP_192112338.1">
    <property type="nucleotide sequence ID" value="NZ_CABUEN010000001.1"/>
</dbReference>
<gene>
    <name evidence="3" type="ORF">KM92DES2_11082</name>
</gene>